<gene>
    <name evidence="2" type="ORF">XaplCFBP3122_10600</name>
</gene>
<accession>A0A2S6Z4J3</accession>
<evidence type="ECO:0000256" key="1">
    <source>
        <dbReference type="SAM" id="SignalP"/>
    </source>
</evidence>
<dbReference type="PROSITE" id="PS51257">
    <property type="entry name" value="PROKAR_LIPOPROTEIN"/>
    <property type="match status" value="1"/>
</dbReference>
<evidence type="ECO:0000313" key="3">
    <source>
        <dbReference type="Proteomes" id="UP000238270"/>
    </source>
</evidence>
<keyword evidence="1" id="KW-0732">Signal</keyword>
<sequence>MNVYFKIKIVGCLFLVLLTGCNPMNAASEKYEKNGETTADGDPVYRKNQYPTEAYKLTMTIEDAPGPFEWISGTAFYQMTNHEQCTPIEPIAGVWSKSKEDGIPINFQKIDPTTYVATIYADGMVDADYYGKGVCNFELNGVGISLKATGKKEETRFQPALFKAQIYDSVPVKFYFWKGGYPRSQMDNYPDTGEYSVDKYAESNRGSLFKVTLKSEKVSK</sequence>
<evidence type="ECO:0008006" key="4">
    <source>
        <dbReference type="Google" id="ProtNLM"/>
    </source>
</evidence>
<reference evidence="2 3" key="1">
    <citation type="submission" date="2016-08" db="EMBL/GenBank/DDBJ databases">
        <title>Evolution of the type three secretion system and type three effector repertoires in Xanthomonas.</title>
        <authorList>
            <person name="Merda D."/>
            <person name="Briand M."/>
            <person name="Bosis E."/>
            <person name="Rousseau C."/>
            <person name="Portier P."/>
            <person name="Jacques M.-A."/>
            <person name="Fischer-Le Saux M."/>
        </authorList>
    </citation>
    <scope>NUCLEOTIDE SEQUENCE [LARGE SCALE GENOMIC DNA]</scope>
    <source>
        <strain evidence="2 3">CFBP 3122</strain>
    </source>
</reference>
<feature type="chain" id="PRO_5015704493" description="Lipoprotein" evidence="1">
    <location>
        <begin position="27"/>
        <end position="220"/>
    </location>
</feature>
<organism evidence="2 3">
    <name type="scientific">Xanthomonas arboricola pv. populi</name>
    <dbReference type="NCBI Taxonomy" id="487823"/>
    <lineage>
        <taxon>Bacteria</taxon>
        <taxon>Pseudomonadati</taxon>
        <taxon>Pseudomonadota</taxon>
        <taxon>Gammaproteobacteria</taxon>
        <taxon>Lysobacterales</taxon>
        <taxon>Lysobacteraceae</taxon>
        <taxon>Xanthomonas</taxon>
    </lineage>
</organism>
<evidence type="ECO:0000313" key="2">
    <source>
        <dbReference type="EMBL" id="PPT76182.1"/>
    </source>
</evidence>
<protein>
    <recommendedName>
        <fullName evidence="4">Lipoprotein</fullName>
    </recommendedName>
</protein>
<proteinExistence type="predicted"/>
<comment type="caution">
    <text evidence="2">The sequence shown here is derived from an EMBL/GenBank/DDBJ whole genome shotgun (WGS) entry which is preliminary data.</text>
</comment>
<dbReference type="RefSeq" id="WP_104598036.1">
    <property type="nucleotide sequence ID" value="NZ_MIGV01000010.1"/>
</dbReference>
<dbReference type="Proteomes" id="UP000238270">
    <property type="component" value="Unassembled WGS sequence"/>
</dbReference>
<dbReference type="AlphaFoldDB" id="A0A2S6Z4J3"/>
<feature type="signal peptide" evidence="1">
    <location>
        <begin position="1"/>
        <end position="26"/>
    </location>
</feature>
<name>A0A2S6Z4J3_9XANT</name>
<dbReference type="EMBL" id="MIGV01000010">
    <property type="protein sequence ID" value="PPT76182.1"/>
    <property type="molecule type" value="Genomic_DNA"/>
</dbReference>